<evidence type="ECO:0000313" key="3">
    <source>
        <dbReference type="RefSeq" id="XP_022941072.1"/>
    </source>
</evidence>
<dbReference type="AlphaFoldDB" id="A0A6J1FLD8"/>
<evidence type="ECO:0000256" key="1">
    <source>
        <dbReference type="SAM" id="MobiDB-lite"/>
    </source>
</evidence>
<gene>
    <name evidence="3" type="primary">LOC111446469</name>
</gene>
<reference evidence="3" key="1">
    <citation type="submission" date="2025-08" db="UniProtKB">
        <authorList>
            <consortium name="RefSeq"/>
        </authorList>
    </citation>
    <scope>IDENTIFICATION</scope>
    <source>
        <tissue evidence="3">Young leaves</tissue>
    </source>
</reference>
<dbReference type="RefSeq" id="XP_022941072.1">
    <property type="nucleotide sequence ID" value="XM_023085304.1"/>
</dbReference>
<name>A0A6J1FLD8_CUCMO</name>
<accession>A0A6J1FLD8</accession>
<feature type="compositionally biased region" description="Low complexity" evidence="1">
    <location>
        <begin position="37"/>
        <end position="55"/>
    </location>
</feature>
<dbReference type="Proteomes" id="UP000504609">
    <property type="component" value="Unplaced"/>
</dbReference>
<organism evidence="2 3">
    <name type="scientific">Cucurbita moschata</name>
    <name type="common">Winter crookneck squash</name>
    <name type="synonym">Cucurbita pepo var. moschata</name>
    <dbReference type="NCBI Taxonomy" id="3662"/>
    <lineage>
        <taxon>Eukaryota</taxon>
        <taxon>Viridiplantae</taxon>
        <taxon>Streptophyta</taxon>
        <taxon>Embryophyta</taxon>
        <taxon>Tracheophyta</taxon>
        <taxon>Spermatophyta</taxon>
        <taxon>Magnoliopsida</taxon>
        <taxon>eudicotyledons</taxon>
        <taxon>Gunneridae</taxon>
        <taxon>Pentapetalae</taxon>
        <taxon>rosids</taxon>
        <taxon>fabids</taxon>
        <taxon>Cucurbitales</taxon>
        <taxon>Cucurbitaceae</taxon>
        <taxon>Cucurbiteae</taxon>
        <taxon>Cucurbita</taxon>
    </lineage>
</organism>
<proteinExistence type="predicted"/>
<dbReference type="PANTHER" id="PTHR33974:SF25">
    <property type="entry name" value="SMALL PHOSPHATASE-LIKE PROTEIN 2, PUTATIVE-RELATED"/>
    <property type="match status" value="1"/>
</dbReference>
<feature type="region of interest" description="Disordered" evidence="1">
    <location>
        <begin position="37"/>
        <end position="58"/>
    </location>
</feature>
<evidence type="ECO:0000313" key="2">
    <source>
        <dbReference type="Proteomes" id="UP000504609"/>
    </source>
</evidence>
<dbReference type="PANTHER" id="PTHR33974">
    <property type="entry name" value="VASCULAR-RELATED UNKNOWN PROTEIN 1-RELATED"/>
    <property type="match status" value="1"/>
</dbReference>
<keyword evidence="2" id="KW-1185">Reference proteome</keyword>
<dbReference type="KEGG" id="cmos:111446469"/>
<feature type="compositionally biased region" description="Polar residues" evidence="1">
    <location>
        <begin position="1"/>
        <end position="11"/>
    </location>
</feature>
<sequence length="175" mass="19345">MAKENSTSNSVCHGGDQSPEESGWTIYFQDFLNTNHPAHYPASSSSHPSPDQSYSVADAASSIADHKLPGDDNRAAMDPNLSCKDHINLFKRRKMIKELLVEDEALEDTASSPVNSPKVSDATFFSKNSGHNENQIKVNERREMGLVGIGNEYKELKKRGLCLVPLCMVMNYLAQ</sequence>
<dbReference type="GO" id="GO:0010089">
    <property type="term" value="P:xylem development"/>
    <property type="evidence" value="ECO:0007669"/>
    <property type="project" value="InterPro"/>
</dbReference>
<feature type="region of interest" description="Disordered" evidence="1">
    <location>
        <begin position="1"/>
        <end position="20"/>
    </location>
</feature>
<dbReference type="InterPro" id="IPR039280">
    <property type="entry name" value="VUP"/>
</dbReference>
<protein>
    <submittedName>
        <fullName evidence="3">Uncharacterized protein</fullName>
    </submittedName>
</protein>
<dbReference type="GeneID" id="111446469"/>